<sequence>MFNMEIKTIIPLNTIKIDNCGIGDYDDELDDGRSVIMDICKIMGNTEQILFCVSGFGDDKWTVDCRFDLPIIIEQLPEIIRRINNKDFNFKLDFYEQGIEREIVFVNDVECVRLVCISRTNWIPKPNNIKMRKEEVSLIFNNLYKNFLSYSSVLCNGLANHYLFKEWMKI</sequence>
<dbReference type="OrthoDB" id="3436396at2"/>
<protein>
    <submittedName>
        <fullName evidence="1">Uncharacterized protein</fullName>
    </submittedName>
</protein>
<keyword evidence="2" id="KW-1185">Reference proteome</keyword>
<dbReference type="AlphaFoldDB" id="A0A1I6ITG2"/>
<dbReference type="RefSeq" id="WP_092559697.1">
    <property type="nucleotide sequence ID" value="NZ_FOYZ01000003.1"/>
</dbReference>
<gene>
    <name evidence="1" type="ORF">SAMN05661086_01108</name>
</gene>
<dbReference type="EMBL" id="FOYZ01000003">
    <property type="protein sequence ID" value="SFR69520.1"/>
    <property type="molecule type" value="Genomic_DNA"/>
</dbReference>
<evidence type="ECO:0000313" key="2">
    <source>
        <dbReference type="Proteomes" id="UP000199659"/>
    </source>
</evidence>
<accession>A0A1I6ITG2</accession>
<evidence type="ECO:0000313" key="1">
    <source>
        <dbReference type="EMBL" id="SFR69520.1"/>
    </source>
</evidence>
<organism evidence="1 2">
    <name type="scientific">Anaeromicropila populeti</name>
    <dbReference type="NCBI Taxonomy" id="37658"/>
    <lineage>
        <taxon>Bacteria</taxon>
        <taxon>Bacillati</taxon>
        <taxon>Bacillota</taxon>
        <taxon>Clostridia</taxon>
        <taxon>Lachnospirales</taxon>
        <taxon>Lachnospiraceae</taxon>
        <taxon>Anaeromicropila</taxon>
    </lineage>
</organism>
<reference evidence="1 2" key="1">
    <citation type="submission" date="2016-10" db="EMBL/GenBank/DDBJ databases">
        <authorList>
            <person name="de Groot N.N."/>
        </authorList>
    </citation>
    <scope>NUCLEOTIDE SEQUENCE [LARGE SCALE GENOMIC DNA]</scope>
    <source>
        <strain evidence="1 2">743A</strain>
    </source>
</reference>
<dbReference type="Proteomes" id="UP000199659">
    <property type="component" value="Unassembled WGS sequence"/>
</dbReference>
<dbReference type="STRING" id="37658.SAMN05661086_01108"/>
<proteinExistence type="predicted"/>
<name>A0A1I6ITG2_9FIRM</name>